<dbReference type="InterPro" id="IPR006311">
    <property type="entry name" value="TAT_signal"/>
</dbReference>
<dbReference type="EMBL" id="BHZC01000001">
    <property type="protein sequence ID" value="GCD38983.1"/>
    <property type="molecule type" value="Genomic_DNA"/>
</dbReference>
<sequence length="135" mass="14006">MRDATGGDTDSADLRYDGGTPRPGALARQQPGPARQQPGALARQQPAGPPRRRLLHTGAALAAGAAGGALLSACGPSAARSVGADGRIIVELWHGQADTGRKAIQALVDDFNRRQSHIRVDAGAAGWWPTPCSRR</sequence>
<organism evidence="2 3">
    <name type="scientific">Streptomyces chrestomyceticus JCM 4735</name>
    <dbReference type="NCBI Taxonomy" id="1306181"/>
    <lineage>
        <taxon>Bacteria</taxon>
        <taxon>Bacillati</taxon>
        <taxon>Actinomycetota</taxon>
        <taxon>Actinomycetes</taxon>
        <taxon>Kitasatosporales</taxon>
        <taxon>Streptomycetaceae</taxon>
        <taxon>Streptomyces</taxon>
    </lineage>
</organism>
<gene>
    <name evidence="2" type="ORF">OEIGOIKO_06803</name>
</gene>
<dbReference type="Proteomes" id="UP000287830">
    <property type="component" value="Unassembled WGS sequence"/>
</dbReference>
<protein>
    <submittedName>
        <fullName evidence="2">ABC transporter substrate-binding protein</fullName>
    </submittedName>
</protein>
<name>A0A7U9L257_9ACTN</name>
<feature type="region of interest" description="Disordered" evidence="1">
    <location>
        <begin position="1"/>
        <end position="53"/>
    </location>
</feature>
<evidence type="ECO:0000313" key="3">
    <source>
        <dbReference type="Proteomes" id="UP000287830"/>
    </source>
</evidence>
<comment type="caution">
    <text evidence="2">The sequence shown here is derived from an EMBL/GenBank/DDBJ whole genome shotgun (WGS) entry which is preliminary data.</text>
</comment>
<dbReference type="PROSITE" id="PS51318">
    <property type="entry name" value="TAT"/>
    <property type="match status" value="1"/>
</dbReference>
<dbReference type="AlphaFoldDB" id="A0A7U9L257"/>
<accession>A0A7U9L257</accession>
<evidence type="ECO:0000313" key="2">
    <source>
        <dbReference type="EMBL" id="GCD38983.1"/>
    </source>
</evidence>
<reference evidence="2 3" key="1">
    <citation type="submission" date="2018-11" db="EMBL/GenBank/DDBJ databases">
        <title>Whole genome sequence of Streptomyces chrestomyceticus NBRC 13444(T).</title>
        <authorList>
            <person name="Komaki H."/>
            <person name="Tamura T."/>
        </authorList>
    </citation>
    <scope>NUCLEOTIDE SEQUENCE [LARGE SCALE GENOMIC DNA]</scope>
    <source>
        <strain evidence="2 3">NBRC 13444</strain>
    </source>
</reference>
<feature type="compositionally biased region" description="Low complexity" evidence="1">
    <location>
        <begin position="25"/>
        <end position="46"/>
    </location>
</feature>
<proteinExistence type="predicted"/>
<evidence type="ECO:0000256" key="1">
    <source>
        <dbReference type="SAM" id="MobiDB-lite"/>
    </source>
</evidence>